<gene>
    <name evidence="2" type="ORF">J1N35_018223</name>
</gene>
<organism evidence="2 3">
    <name type="scientific">Gossypium stocksii</name>
    <dbReference type="NCBI Taxonomy" id="47602"/>
    <lineage>
        <taxon>Eukaryota</taxon>
        <taxon>Viridiplantae</taxon>
        <taxon>Streptophyta</taxon>
        <taxon>Embryophyta</taxon>
        <taxon>Tracheophyta</taxon>
        <taxon>Spermatophyta</taxon>
        <taxon>Magnoliopsida</taxon>
        <taxon>eudicotyledons</taxon>
        <taxon>Gunneridae</taxon>
        <taxon>Pentapetalae</taxon>
        <taxon>rosids</taxon>
        <taxon>malvids</taxon>
        <taxon>Malvales</taxon>
        <taxon>Malvaceae</taxon>
        <taxon>Malvoideae</taxon>
        <taxon>Gossypium</taxon>
    </lineage>
</organism>
<dbReference type="OrthoDB" id="1001832at2759"/>
<feature type="compositionally biased region" description="Polar residues" evidence="1">
    <location>
        <begin position="18"/>
        <end position="27"/>
    </location>
</feature>
<evidence type="ECO:0008006" key="4">
    <source>
        <dbReference type="Google" id="ProtNLM"/>
    </source>
</evidence>
<evidence type="ECO:0000313" key="3">
    <source>
        <dbReference type="Proteomes" id="UP000828251"/>
    </source>
</evidence>
<feature type="region of interest" description="Disordered" evidence="1">
    <location>
        <begin position="1"/>
        <end position="27"/>
    </location>
</feature>
<accession>A0A9D3VNL1</accession>
<keyword evidence="3" id="KW-1185">Reference proteome</keyword>
<reference evidence="2 3" key="1">
    <citation type="journal article" date="2021" name="Plant Biotechnol. J.">
        <title>Multi-omics assisted identification of the key and species-specific regulatory components of drought-tolerant mechanisms in Gossypium stocksii.</title>
        <authorList>
            <person name="Yu D."/>
            <person name="Ke L."/>
            <person name="Zhang D."/>
            <person name="Wu Y."/>
            <person name="Sun Y."/>
            <person name="Mei J."/>
            <person name="Sun J."/>
            <person name="Sun Y."/>
        </authorList>
    </citation>
    <scope>NUCLEOTIDE SEQUENCE [LARGE SCALE GENOMIC DNA]</scope>
    <source>
        <strain evidence="3">cv. E1</strain>
        <tissue evidence="2">Leaf</tissue>
    </source>
</reference>
<protein>
    <recommendedName>
        <fullName evidence="4">Endonuclease/exonuclease/phosphatase domain-containing protein</fullName>
    </recommendedName>
</protein>
<proteinExistence type="predicted"/>
<evidence type="ECO:0000256" key="1">
    <source>
        <dbReference type="SAM" id="MobiDB-lite"/>
    </source>
</evidence>
<name>A0A9D3VNL1_9ROSI</name>
<dbReference type="Proteomes" id="UP000828251">
    <property type="component" value="Unassembled WGS sequence"/>
</dbReference>
<dbReference type="EMBL" id="JAIQCV010000006">
    <property type="protein sequence ID" value="KAH1090966.1"/>
    <property type="molecule type" value="Genomic_DNA"/>
</dbReference>
<dbReference type="AlphaFoldDB" id="A0A9D3VNL1"/>
<comment type="caution">
    <text evidence="2">The sequence shown here is derived from an EMBL/GenBank/DDBJ whole genome shotgun (WGS) entry which is preliminary data.</text>
</comment>
<sequence length="254" mass="28657">MDQDVEVGGHEVGTEGTFSDSSGSKARNTIKMMGGKDGSIRVSREINKIPHGKGNALKIKNSAKISLRDSTSRGKRKTLWTDLLDVVPQDPLPWLILGDFNAILSVKEKKVIVPLVKDLDHRPILLKTNPELRAPKGKPFHFIVGWTKHTNFNDLDGKKWSFSGNIATTVSEFTLHAKEWNRTVYGLLEQGKRKLLRSLEDIQKVMEFSSSRRLANLELEIRDELESFTMKEIQSYFGFTLKQQGVVFGSVYAQ</sequence>
<evidence type="ECO:0000313" key="2">
    <source>
        <dbReference type="EMBL" id="KAH1090966.1"/>
    </source>
</evidence>